<keyword evidence="1" id="KW-1133">Transmembrane helix</keyword>
<sequence>MNMLRYSYIAYLLLKATLSNAFVYKWILTPMGSGTVLRIGGLRIGDARLESDGLINIDMRVGTGQFSLNENEEEENLRGLPYSTLNKPYELRAPVGTESQPYYPSLYLHNLDLMTCGWTIPPAAQPMRLRKIDENVVGVVSRRGSRISVHQSSYRPEAPGPSVPLATMRQGVPTALSSYLDIPGGFQEKEIVVWRRRYSPFYAWDIEKHNSEVERTFYHMEGEGGPYDFGVGKALLEYHNNHREGFRVDFEGKGPVGLFD</sequence>
<evidence type="ECO:0000313" key="3">
    <source>
        <dbReference type="Proteomes" id="UP000325313"/>
    </source>
</evidence>
<organism evidence="2 3">
    <name type="scientific">Puccinia graminis f. sp. tritici</name>
    <dbReference type="NCBI Taxonomy" id="56615"/>
    <lineage>
        <taxon>Eukaryota</taxon>
        <taxon>Fungi</taxon>
        <taxon>Dikarya</taxon>
        <taxon>Basidiomycota</taxon>
        <taxon>Pucciniomycotina</taxon>
        <taxon>Pucciniomycetes</taxon>
        <taxon>Pucciniales</taxon>
        <taxon>Pucciniaceae</taxon>
        <taxon>Puccinia</taxon>
    </lineage>
</organism>
<keyword evidence="1" id="KW-0472">Membrane</keyword>
<evidence type="ECO:0000313" key="2">
    <source>
        <dbReference type="EMBL" id="KAA1138536.1"/>
    </source>
</evidence>
<keyword evidence="1" id="KW-0812">Transmembrane</keyword>
<evidence type="ECO:0000256" key="1">
    <source>
        <dbReference type="SAM" id="Phobius"/>
    </source>
</evidence>
<proteinExistence type="predicted"/>
<gene>
    <name evidence="2" type="ORF">PGTUg99_026644</name>
</gene>
<dbReference type="EMBL" id="VDEP01000002">
    <property type="protein sequence ID" value="KAA1138536.1"/>
    <property type="molecule type" value="Genomic_DNA"/>
</dbReference>
<dbReference type="Proteomes" id="UP000325313">
    <property type="component" value="Unassembled WGS sequence"/>
</dbReference>
<reference evidence="2 3" key="1">
    <citation type="submission" date="2019-05" db="EMBL/GenBank/DDBJ databases">
        <title>Emergence of the Ug99 lineage of the wheat stem rust pathogen through somatic hybridization.</title>
        <authorList>
            <person name="Li F."/>
            <person name="Upadhyaya N.M."/>
            <person name="Sperschneider J."/>
            <person name="Matny O."/>
            <person name="Nguyen-Phuc H."/>
            <person name="Mago R."/>
            <person name="Raley C."/>
            <person name="Miller M.E."/>
            <person name="Silverstein K.A.T."/>
            <person name="Henningsen E."/>
            <person name="Hirsch C.D."/>
            <person name="Visser B."/>
            <person name="Pretorius Z.A."/>
            <person name="Steffenson B.J."/>
            <person name="Schwessinger B."/>
            <person name="Dodds P.N."/>
            <person name="Figueroa M."/>
        </authorList>
    </citation>
    <scope>NUCLEOTIDE SEQUENCE [LARGE SCALE GENOMIC DNA]</scope>
    <source>
        <strain evidence="2 3">Ug99</strain>
    </source>
</reference>
<protein>
    <submittedName>
        <fullName evidence="2">Uncharacterized protein</fullName>
    </submittedName>
</protein>
<dbReference type="AlphaFoldDB" id="A0A5B0SK14"/>
<name>A0A5B0SK14_PUCGR</name>
<accession>A0A5B0SK14</accession>
<feature type="transmembrane region" description="Helical" evidence="1">
    <location>
        <begin position="6"/>
        <end position="28"/>
    </location>
</feature>
<comment type="caution">
    <text evidence="2">The sequence shown here is derived from an EMBL/GenBank/DDBJ whole genome shotgun (WGS) entry which is preliminary data.</text>
</comment>